<name>A0A5S5DS67_9FLAO</name>
<sequence length="192" mass="22562">MNNFAKKLEHLAFKNLMLETDLIELEEGGIDIQHIDTISRKDIVDTDLFEHDILASARKMARFYVYYYAFENSIRSFISGRLEENHGINWWDLKAPQGVKDSVKKNQNSELDTTMAIRSDDPLYYTNFGELIDIINANWEDFSDTIRSRKAMQSVISQFGRIRNVIAHSCELEEDDIFRLKLLIKDWFRIQS</sequence>
<proteinExistence type="predicted"/>
<protein>
    <recommendedName>
        <fullName evidence="1">Swt1-like HEPN domain-containing protein</fullName>
    </recommendedName>
</protein>
<keyword evidence="3" id="KW-1185">Reference proteome</keyword>
<dbReference type="EMBL" id="VNIA01000004">
    <property type="protein sequence ID" value="TYP97489.1"/>
    <property type="molecule type" value="Genomic_DNA"/>
</dbReference>
<dbReference type="Pfam" id="PF18731">
    <property type="entry name" value="HEPN_Swt1"/>
    <property type="match status" value="1"/>
</dbReference>
<reference evidence="2 3" key="1">
    <citation type="submission" date="2019-07" db="EMBL/GenBank/DDBJ databases">
        <title>Genomic Encyclopedia of Type Strains, Phase IV (KMG-IV): sequencing the most valuable type-strain genomes for metagenomic binning, comparative biology and taxonomic classification.</title>
        <authorList>
            <person name="Goeker M."/>
        </authorList>
    </citation>
    <scope>NUCLEOTIDE SEQUENCE [LARGE SCALE GENOMIC DNA]</scope>
    <source>
        <strain evidence="2 3">DSM 18961</strain>
    </source>
</reference>
<dbReference type="RefSeq" id="WP_148870831.1">
    <property type="nucleotide sequence ID" value="NZ_VNIA01000004.1"/>
</dbReference>
<gene>
    <name evidence="2" type="ORF">C7447_104178</name>
</gene>
<accession>A0A5S5DS67</accession>
<comment type="caution">
    <text evidence="2">The sequence shown here is derived from an EMBL/GenBank/DDBJ whole genome shotgun (WGS) entry which is preliminary data.</text>
</comment>
<evidence type="ECO:0000259" key="1">
    <source>
        <dbReference type="Pfam" id="PF18731"/>
    </source>
</evidence>
<evidence type="ECO:0000313" key="3">
    <source>
        <dbReference type="Proteomes" id="UP000323136"/>
    </source>
</evidence>
<evidence type="ECO:0000313" key="2">
    <source>
        <dbReference type="EMBL" id="TYP97489.1"/>
    </source>
</evidence>
<feature type="domain" description="Swt1-like HEPN" evidence="1">
    <location>
        <begin position="69"/>
        <end position="189"/>
    </location>
</feature>
<dbReference type="Proteomes" id="UP000323136">
    <property type="component" value="Unassembled WGS sequence"/>
</dbReference>
<dbReference type="InterPro" id="IPR041650">
    <property type="entry name" value="HEPN_Swt1"/>
</dbReference>
<dbReference type="OrthoDB" id="1237440at2"/>
<dbReference type="AlphaFoldDB" id="A0A5S5DS67"/>
<organism evidence="2 3">
    <name type="scientific">Tenacibaculum adriaticum</name>
    <dbReference type="NCBI Taxonomy" id="413713"/>
    <lineage>
        <taxon>Bacteria</taxon>
        <taxon>Pseudomonadati</taxon>
        <taxon>Bacteroidota</taxon>
        <taxon>Flavobacteriia</taxon>
        <taxon>Flavobacteriales</taxon>
        <taxon>Flavobacteriaceae</taxon>
        <taxon>Tenacibaculum</taxon>
    </lineage>
</organism>